<accession>A0A644X4B8</accession>
<dbReference type="GO" id="GO:0003824">
    <property type="term" value="F:catalytic activity"/>
    <property type="evidence" value="ECO:0007669"/>
    <property type="project" value="InterPro"/>
</dbReference>
<organism evidence="1">
    <name type="scientific">bioreactor metagenome</name>
    <dbReference type="NCBI Taxonomy" id="1076179"/>
    <lineage>
        <taxon>unclassified sequences</taxon>
        <taxon>metagenomes</taxon>
        <taxon>ecological metagenomes</taxon>
    </lineage>
</organism>
<proteinExistence type="predicted"/>
<evidence type="ECO:0000313" key="1">
    <source>
        <dbReference type="EMBL" id="MPM10691.1"/>
    </source>
</evidence>
<dbReference type="SFLD" id="SFLDS00029">
    <property type="entry name" value="Radical_SAM"/>
    <property type="match status" value="1"/>
</dbReference>
<sequence>MSRAILLIEPNYKNKYPPMGLMKISTYYKHLGDKVTFFKGNLQDLVLNDTFDMLKVQLYANDSSIFWEKYKPQIYDYLRKGSVAFLEDVPGYGSNPIIDDLFRYYRQYFYRKDYFKPENRKYDRVGITTLFTFYWDITIETINFVKQLCKDPEGVMVGGVMASILSDRVEAATGIKPHIGTLQTPGELDEGNDMVIDTLPLDYSILEEIDYQYPATNAYYAYMTRGCVNRCKFCAVPRVEPVYKDYLPVSDQVKMAEAQYGAKRDLLLLDNNVLASCKFNDIIEDIKRAGFSNTDTYIAPNLYEIAVQNLRIGQNDKGYIKSAVKQFRALITKLPSNDKQIVYDLLKEHYLLEEHTATKAAILETYEELKEYFDGFYSKSPRKRYVDFNQGIDCRLITDENMAKLAEIPISPVRIAFDHWGLRKKYEEAVRTAVRHGHRNLSNYILYNYDEKPIELYWRLKLNVDLCEELGASIYSFPMKYHPIEDPDYFSNRDFIGTYWNRKFIRTIQAILNSTKGKVGKGYDFFCKAFGSNDEEFFKLLYMPEAMIIYRFYFEGTGLTDKWWNAYSSLTDDEKTIINPIIEKNDFHDIGSFGIDGRLREVLEFYTIRREDAEKVLKAENNE</sequence>
<protein>
    <recommendedName>
        <fullName evidence="2">Radical SAM core domain-containing protein</fullName>
    </recommendedName>
</protein>
<reference evidence="1" key="1">
    <citation type="submission" date="2019-08" db="EMBL/GenBank/DDBJ databases">
        <authorList>
            <person name="Kucharzyk K."/>
            <person name="Murdoch R.W."/>
            <person name="Higgins S."/>
            <person name="Loffler F."/>
        </authorList>
    </citation>
    <scope>NUCLEOTIDE SEQUENCE</scope>
</reference>
<dbReference type="EMBL" id="VSSQ01001729">
    <property type="protein sequence ID" value="MPM10691.1"/>
    <property type="molecule type" value="Genomic_DNA"/>
</dbReference>
<name>A0A644X4B8_9ZZZZ</name>
<evidence type="ECO:0008006" key="2">
    <source>
        <dbReference type="Google" id="ProtNLM"/>
    </source>
</evidence>
<dbReference type="SUPFAM" id="SSF102114">
    <property type="entry name" value="Radical SAM enzymes"/>
    <property type="match status" value="1"/>
</dbReference>
<dbReference type="InterPro" id="IPR058240">
    <property type="entry name" value="rSAM_sf"/>
</dbReference>
<comment type="caution">
    <text evidence="1">The sequence shown here is derived from an EMBL/GenBank/DDBJ whole genome shotgun (WGS) entry which is preliminary data.</text>
</comment>
<gene>
    <name evidence="1" type="ORF">SDC9_57025</name>
</gene>
<dbReference type="GO" id="GO:0051536">
    <property type="term" value="F:iron-sulfur cluster binding"/>
    <property type="evidence" value="ECO:0007669"/>
    <property type="project" value="InterPro"/>
</dbReference>
<dbReference type="AlphaFoldDB" id="A0A644X4B8"/>
<dbReference type="InterPro" id="IPR007197">
    <property type="entry name" value="rSAM"/>
</dbReference>